<keyword evidence="3" id="KW-1003">Cell membrane</keyword>
<feature type="transmembrane region" description="Helical" evidence="9">
    <location>
        <begin position="367"/>
        <end position="384"/>
    </location>
</feature>
<evidence type="ECO:0000256" key="6">
    <source>
        <dbReference type="ARBA" id="ARBA00022989"/>
    </source>
</evidence>
<keyword evidence="6 9" id="KW-1133">Transmembrane helix</keyword>
<feature type="transmembrane region" description="Helical" evidence="9">
    <location>
        <begin position="34"/>
        <end position="53"/>
    </location>
</feature>
<proteinExistence type="inferred from homology"/>
<feature type="transmembrane region" description="Helical" evidence="9">
    <location>
        <begin position="560"/>
        <end position="577"/>
    </location>
</feature>
<feature type="transmembrane region" description="Helical" evidence="9">
    <location>
        <begin position="273"/>
        <end position="291"/>
    </location>
</feature>
<evidence type="ECO:0000256" key="2">
    <source>
        <dbReference type="ARBA" id="ARBA00022448"/>
    </source>
</evidence>
<feature type="transmembrane region" description="Helical" evidence="9">
    <location>
        <begin position="479"/>
        <end position="498"/>
    </location>
</feature>
<evidence type="ECO:0000256" key="5">
    <source>
        <dbReference type="ARBA" id="ARBA00022970"/>
    </source>
</evidence>
<keyword evidence="7 9" id="KW-0472">Membrane</keyword>
<dbReference type="PANTHER" id="PTHR11795">
    <property type="entry name" value="BRANCHED-CHAIN AMINO ACID TRANSPORT SYSTEM PERMEASE PROTEIN LIVH"/>
    <property type="match status" value="1"/>
</dbReference>
<dbReference type="GO" id="GO:0006865">
    <property type="term" value="P:amino acid transport"/>
    <property type="evidence" value="ECO:0007669"/>
    <property type="project" value="UniProtKB-KW"/>
</dbReference>
<dbReference type="EMBL" id="CAEZUP010000003">
    <property type="protein sequence ID" value="CAB4597411.1"/>
    <property type="molecule type" value="Genomic_DNA"/>
</dbReference>
<dbReference type="PANTHER" id="PTHR11795:SF445">
    <property type="entry name" value="AMINO ACID ABC TRANSPORTER PERMEASE PROTEIN"/>
    <property type="match status" value="1"/>
</dbReference>
<comment type="subcellular location">
    <subcellularLocation>
        <location evidence="1">Cell membrane</location>
        <topology evidence="1">Multi-pass membrane protein</topology>
    </subcellularLocation>
</comment>
<feature type="transmembrane region" description="Helical" evidence="9">
    <location>
        <begin position="221"/>
        <end position="241"/>
    </location>
</feature>
<keyword evidence="2" id="KW-0813">Transport</keyword>
<feature type="transmembrane region" description="Helical" evidence="9">
    <location>
        <begin position="193"/>
        <end position="215"/>
    </location>
</feature>
<dbReference type="GO" id="GO:0005886">
    <property type="term" value="C:plasma membrane"/>
    <property type="evidence" value="ECO:0007669"/>
    <property type="project" value="UniProtKB-SubCell"/>
</dbReference>
<accession>A0A6J6G869</accession>
<feature type="transmembrane region" description="Helical" evidence="9">
    <location>
        <begin position="678"/>
        <end position="698"/>
    </location>
</feature>
<feature type="transmembrane region" description="Helical" evidence="9">
    <location>
        <begin position="342"/>
        <end position="360"/>
    </location>
</feature>
<feature type="transmembrane region" description="Helical" evidence="9">
    <location>
        <begin position="248"/>
        <end position="267"/>
    </location>
</feature>
<dbReference type="GO" id="GO:0015658">
    <property type="term" value="F:branched-chain amino acid transmembrane transporter activity"/>
    <property type="evidence" value="ECO:0007669"/>
    <property type="project" value="InterPro"/>
</dbReference>
<feature type="transmembrane region" description="Helical" evidence="9">
    <location>
        <begin position="422"/>
        <end position="441"/>
    </location>
</feature>
<evidence type="ECO:0000256" key="3">
    <source>
        <dbReference type="ARBA" id="ARBA00022475"/>
    </source>
</evidence>
<keyword evidence="4 9" id="KW-0812">Transmembrane</keyword>
<sequence>MQQFVQYTILGLVLGGVYFIAASGLVVTYTTSGIFNFSQGAIAMLAAFTYWQLRWGWGWPAPIALLVVLGVLAPALGAVLYQVVMKNLRGTSEVTKIVVSVGVMLGFLALATWVWNPTASSPRNFQKFFGANAIVEIFGVRITWHEIISFVLALGIAAGIRFLFVRTRSGVAMRAVVDDPELLELNGGRPERLATISWAGGAFLAALAGILITPITGSSMSANALTLLVIDAFAAAMFGRLKSLPRTFVGAIVLGLTNYYVVAYFPSSWTWTSAFRQSIPMIMLFIILIILPQDRLRGTTVLRTRERFHMPTMRTAWIAALVLVVVMFSLQTIMQPSPMKTLAYGMTLAMIALSLVLLTGLAGEINLAALSFGAIGTIVVFHFGTTGSGLDARMTLWGIVLASLVCAVVGAVVALPALRLRGLYLALATMAFGVFVSKMVLSEGNPRRLFGRDFTIFPGGTLRIPRPKIGPVDFNSDKAFLTLVTVLFALLAIGLVAIRHSGYGRRLAAMKDSPAACATLGMSVVRLKLSVFMLSAAVAGLGGVLMSAQLGAVSAERFDIFLSLSLLMVTVVGGIGYASGALLAGLFLGCSLLAMTNTLTKLGADYASIQAIFAFMISAVTVLPATIGITMGKNPSGAVTDIVKGLNDIKQARPLMFTIIGFEVGIWLLTATDVLTNWNFVILTAINLLVVPPLGGAIMKKRAYAKAGVAPPTPAEFIGIDRAYTQLDLDEMESVLGFDALGVAAPVLHEGEPAHAPA</sequence>
<feature type="transmembrane region" description="Helical" evidence="9">
    <location>
        <begin position="652"/>
        <end position="672"/>
    </location>
</feature>
<evidence type="ECO:0000256" key="4">
    <source>
        <dbReference type="ARBA" id="ARBA00022692"/>
    </source>
</evidence>
<dbReference type="AlphaFoldDB" id="A0A6J6G869"/>
<dbReference type="InterPro" id="IPR001851">
    <property type="entry name" value="ABC_transp_permease"/>
</dbReference>
<dbReference type="InterPro" id="IPR052157">
    <property type="entry name" value="BCAA_transport_permease"/>
</dbReference>
<feature type="transmembrane region" description="Helical" evidence="9">
    <location>
        <begin position="147"/>
        <end position="164"/>
    </location>
</feature>
<dbReference type="InterPro" id="IPR043428">
    <property type="entry name" value="LivM-like"/>
</dbReference>
<feature type="transmembrane region" description="Helical" evidence="9">
    <location>
        <begin position="97"/>
        <end position="115"/>
    </location>
</feature>
<evidence type="ECO:0000313" key="10">
    <source>
        <dbReference type="EMBL" id="CAB4597411.1"/>
    </source>
</evidence>
<protein>
    <submittedName>
        <fullName evidence="10">Unannotated protein</fullName>
    </submittedName>
</protein>
<feature type="transmembrane region" description="Helical" evidence="9">
    <location>
        <begin position="606"/>
        <end position="631"/>
    </location>
</feature>
<dbReference type="CDD" id="cd06582">
    <property type="entry name" value="TM_PBP1_LivH_like"/>
    <property type="match status" value="1"/>
</dbReference>
<dbReference type="CDD" id="cd06581">
    <property type="entry name" value="TM_PBP1_LivM_like"/>
    <property type="match status" value="1"/>
</dbReference>
<feature type="transmembrane region" description="Helical" evidence="9">
    <location>
        <begin position="312"/>
        <end position="330"/>
    </location>
</feature>
<feature type="transmembrane region" description="Helical" evidence="9">
    <location>
        <begin position="6"/>
        <end position="27"/>
    </location>
</feature>
<reference evidence="10" key="1">
    <citation type="submission" date="2020-05" db="EMBL/GenBank/DDBJ databases">
        <authorList>
            <person name="Chiriac C."/>
            <person name="Salcher M."/>
            <person name="Ghai R."/>
            <person name="Kavagutti S V."/>
        </authorList>
    </citation>
    <scope>NUCLEOTIDE SEQUENCE</scope>
</reference>
<evidence type="ECO:0000256" key="9">
    <source>
        <dbReference type="SAM" id="Phobius"/>
    </source>
</evidence>
<feature type="transmembrane region" description="Helical" evidence="9">
    <location>
        <begin position="529"/>
        <end position="548"/>
    </location>
</feature>
<comment type="similarity">
    <text evidence="8">Belongs to the binding-protein-dependent transport system permease family. LivHM subfamily.</text>
</comment>
<evidence type="ECO:0000256" key="7">
    <source>
        <dbReference type="ARBA" id="ARBA00023136"/>
    </source>
</evidence>
<organism evidence="10">
    <name type="scientific">freshwater metagenome</name>
    <dbReference type="NCBI Taxonomy" id="449393"/>
    <lineage>
        <taxon>unclassified sequences</taxon>
        <taxon>metagenomes</taxon>
        <taxon>ecological metagenomes</taxon>
    </lineage>
</organism>
<dbReference type="Pfam" id="PF02653">
    <property type="entry name" value="BPD_transp_2"/>
    <property type="match status" value="2"/>
</dbReference>
<evidence type="ECO:0000256" key="1">
    <source>
        <dbReference type="ARBA" id="ARBA00004651"/>
    </source>
</evidence>
<keyword evidence="5" id="KW-0029">Amino-acid transport</keyword>
<name>A0A6J6G869_9ZZZZ</name>
<evidence type="ECO:0000256" key="8">
    <source>
        <dbReference type="ARBA" id="ARBA00037998"/>
    </source>
</evidence>
<feature type="transmembrane region" description="Helical" evidence="9">
    <location>
        <begin position="59"/>
        <end position="85"/>
    </location>
</feature>
<gene>
    <name evidence="10" type="ORF">UFOPK1835_00149</name>
</gene>
<feature type="transmembrane region" description="Helical" evidence="9">
    <location>
        <begin position="396"/>
        <end position="415"/>
    </location>
</feature>